<dbReference type="Proteomes" id="UP000184532">
    <property type="component" value="Unassembled WGS sequence"/>
</dbReference>
<feature type="transmembrane region" description="Helical" evidence="1">
    <location>
        <begin position="38"/>
        <end position="57"/>
    </location>
</feature>
<organism evidence="2 3">
    <name type="scientific">Flagellimonas flava</name>
    <dbReference type="NCBI Taxonomy" id="570519"/>
    <lineage>
        <taxon>Bacteria</taxon>
        <taxon>Pseudomonadati</taxon>
        <taxon>Bacteroidota</taxon>
        <taxon>Flavobacteriia</taxon>
        <taxon>Flavobacteriales</taxon>
        <taxon>Flavobacteriaceae</taxon>
        <taxon>Flagellimonas</taxon>
    </lineage>
</organism>
<protein>
    <submittedName>
        <fullName evidence="2">Uncharacterized protein</fullName>
    </submittedName>
</protein>
<keyword evidence="1" id="KW-0812">Transmembrane</keyword>
<evidence type="ECO:0000313" key="2">
    <source>
        <dbReference type="EMBL" id="SHG24469.1"/>
    </source>
</evidence>
<keyword evidence="1" id="KW-0472">Membrane</keyword>
<dbReference type="OrthoDB" id="1453975at2"/>
<dbReference type="RefSeq" id="WP_073176326.1">
    <property type="nucleotide sequence ID" value="NZ_FQWL01000001.1"/>
</dbReference>
<dbReference type="EMBL" id="FQWL01000001">
    <property type="protein sequence ID" value="SHG24469.1"/>
    <property type="molecule type" value="Genomic_DNA"/>
</dbReference>
<dbReference type="STRING" id="570519.SAMN04488116_0513"/>
<feature type="transmembrane region" description="Helical" evidence="1">
    <location>
        <begin position="6"/>
        <end position="31"/>
    </location>
</feature>
<feature type="transmembrane region" description="Helical" evidence="1">
    <location>
        <begin position="77"/>
        <end position="101"/>
    </location>
</feature>
<evidence type="ECO:0000313" key="3">
    <source>
        <dbReference type="Proteomes" id="UP000184532"/>
    </source>
</evidence>
<name>A0A1M5I8M0_9FLAO</name>
<keyword evidence="3" id="KW-1185">Reference proteome</keyword>
<sequence>MDDSQTLIFALGSLLGTLGQLAVIIACIILVSKRKNTATILMLVGSVLGLVFTVLNLSGNILAANGGVESLMTWTKIFALLGPLPYILFGIGLLFYAISFVKKGNG</sequence>
<gene>
    <name evidence="2" type="ORF">SAMN04488116_0513</name>
</gene>
<keyword evidence="1" id="KW-1133">Transmembrane helix</keyword>
<proteinExistence type="predicted"/>
<dbReference type="AlphaFoldDB" id="A0A1M5I8M0"/>
<evidence type="ECO:0000256" key="1">
    <source>
        <dbReference type="SAM" id="Phobius"/>
    </source>
</evidence>
<reference evidence="3" key="1">
    <citation type="submission" date="2016-11" db="EMBL/GenBank/DDBJ databases">
        <authorList>
            <person name="Varghese N."/>
            <person name="Submissions S."/>
        </authorList>
    </citation>
    <scope>NUCLEOTIDE SEQUENCE [LARGE SCALE GENOMIC DNA]</scope>
    <source>
        <strain evidence="3">DSM 22638</strain>
    </source>
</reference>
<accession>A0A1M5I8M0</accession>